<dbReference type="GO" id="GO:0047465">
    <property type="term" value="F:N-acylglucosamine-6-phosphate 2-epimerase activity"/>
    <property type="evidence" value="ECO:0007669"/>
    <property type="project" value="UniProtKB-EC"/>
</dbReference>
<dbReference type="GO" id="GO:0019262">
    <property type="term" value="P:N-acetylneuraminate catabolic process"/>
    <property type="evidence" value="ECO:0007669"/>
    <property type="project" value="UniProtKB-UniRule"/>
</dbReference>
<dbReference type="RefSeq" id="WP_134756360.1">
    <property type="nucleotide sequence ID" value="NZ_MYFO02000019.1"/>
</dbReference>
<dbReference type="GO" id="GO:0005829">
    <property type="term" value="C:cytosol"/>
    <property type="evidence" value="ECO:0007669"/>
    <property type="project" value="TreeGrafter"/>
</dbReference>
<dbReference type="Pfam" id="PF04131">
    <property type="entry name" value="NanE"/>
    <property type="match status" value="1"/>
</dbReference>
<dbReference type="PANTHER" id="PTHR36204:SF1">
    <property type="entry name" value="N-ACETYLMANNOSAMINE-6-PHOSPHATE 2-EPIMERASE-RELATED"/>
    <property type="match status" value="1"/>
</dbReference>
<accession>A0A4Y8PTQ2</accession>
<dbReference type="HAMAP" id="MF_01235">
    <property type="entry name" value="ManNAc6P_epimer"/>
    <property type="match status" value="1"/>
</dbReference>
<dbReference type="InterPro" id="IPR007260">
    <property type="entry name" value="NanE"/>
</dbReference>
<reference evidence="8 9" key="1">
    <citation type="submission" date="2017-03" db="EMBL/GenBank/DDBJ databases">
        <title>Isolation of Levoglucosan Utilizing Bacteria.</title>
        <authorList>
            <person name="Arya A.S."/>
        </authorList>
    </citation>
    <scope>NUCLEOTIDE SEQUENCE [LARGE SCALE GENOMIC DNA]</scope>
    <source>
        <strain evidence="8 9">MEC069</strain>
    </source>
</reference>
<dbReference type="OrthoDB" id="9781704at2"/>
<comment type="similarity">
    <text evidence="4 7">Belongs to the NanE family.</text>
</comment>
<evidence type="ECO:0000256" key="5">
    <source>
        <dbReference type="ARBA" id="ARBA00023235"/>
    </source>
</evidence>
<dbReference type="NCBIfam" id="NF002231">
    <property type="entry name" value="PRK01130.1"/>
    <property type="match status" value="1"/>
</dbReference>
<evidence type="ECO:0000313" key="8">
    <source>
        <dbReference type="EMBL" id="TFE84221.1"/>
    </source>
</evidence>
<dbReference type="InterPro" id="IPR011060">
    <property type="entry name" value="RibuloseP-bd_barrel"/>
</dbReference>
<dbReference type="EC" id="5.1.3.9" evidence="7"/>
<dbReference type="FunFam" id="3.20.20.70:FF:000035">
    <property type="entry name" value="Putative N-acetylmannosamine-6-phosphate 2-epimerase"/>
    <property type="match status" value="1"/>
</dbReference>
<evidence type="ECO:0000313" key="9">
    <source>
        <dbReference type="Proteomes" id="UP000298246"/>
    </source>
</evidence>
<evidence type="ECO:0000256" key="1">
    <source>
        <dbReference type="ARBA" id="ARBA00000056"/>
    </source>
</evidence>
<dbReference type="EMBL" id="MYFO01000037">
    <property type="protein sequence ID" value="TFE84221.1"/>
    <property type="molecule type" value="Genomic_DNA"/>
</dbReference>
<keyword evidence="9" id="KW-1185">Reference proteome</keyword>
<dbReference type="InterPro" id="IPR013785">
    <property type="entry name" value="Aldolase_TIM"/>
</dbReference>
<comment type="catalytic activity">
    <reaction evidence="1 7">
        <text>an N-acyl-D-glucosamine 6-phosphate = an N-acyl-D-mannosamine 6-phosphate</text>
        <dbReference type="Rhea" id="RHEA:23932"/>
        <dbReference type="ChEBI" id="CHEBI:57599"/>
        <dbReference type="ChEBI" id="CHEBI:57666"/>
        <dbReference type="EC" id="5.1.3.9"/>
    </reaction>
</comment>
<proteinExistence type="inferred from homology"/>
<dbReference type="UniPathway" id="UPA00629">
    <property type="reaction ID" value="UER00682"/>
</dbReference>
<sequence length="236" mass="24904">MSAGRLPAVRGLIVSCQALEHEPLFGGGTMAQMARAAEQAGAIAIRTNGVDDIRRIKNVTALPVIGLIKRDVPGSAIFITPTLDEVEAIVEAGADIVALDVTLREERDVTARELIRYIHSCGRLAMADVSTLEEGWAADRMGVDYIGTTLSGYTPYSLQSEEPDLELVAQLKRRVRAGVIAEGRIWTPAQAAAALEAGADYVVVGSAITRPQLIAARFVEAVRAAADSTGGGESHG</sequence>
<keyword evidence="5 7" id="KW-0413">Isomerase</keyword>
<evidence type="ECO:0000256" key="2">
    <source>
        <dbReference type="ARBA" id="ARBA00002147"/>
    </source>
</evidence>
<organism evidence="8 9">
    <name type="scientific">Paenibacillus athensensis</name>
    <dbReference type="NCBI Taxonomy" id="1967502"/>
    <lineage>
        <taxon>Bacteria</taxon>
        <taxon>Bacillati</taxon>
        <taxon>Bacillota</taxon>
        <taxon>Bacilli</taxon>
        <taxon>Bacillales</taxon>
        <taxon>Paenibacillaceae</taxon>
        <taxon>Paenibacillus</taxon>
    </lineage>
</organism>
<name>A0A4Y8PTQ2_9BACL</name>
<evidence type="ECO:0000256" key="7">
    <source>
        <dbReference type="HAMAP-Rule" id="MF_01235"/>
    </source>
</evidence>
<evidence type="ECO:0000256" key="4">
    <source>
        <dbReference type="ARBA" id="ARBA00007439"/>
    </source>
</evidence>
<evidence type="ECO:0000256" key="3">
    <source>
        <dbReference type="ARBA" id="ARBA00005081"/>
    </source>
</evidence>
<dbReference type="Gene3D" id="3.20.20.70">
    <property type="entry name" value="Aldolase class I"/>
    <property type="match status" value="1"/>
</dbReference>
<protein>
    <recommendedName>
        <fullName evidence="7">Putative N-acetylmannosamine-6-phosphate 2-epimerase</fullName>
        <ecNumber evidence="7">5.1.3.9</ecNumber>
    </recommendedName>
    <alternativeName>
        <fullName evidence="7">ManNAc-6-P epimerase</fullName>
    </alternativeName>
</protein>
<dbReference type="Proteomes" id="UP000298246">
    <property type="component" value="Unassembled WGS sequence"/>
</dbReference>
<comment type="function">
    <text evidence="2 7">Converts N-acetylmannosamine-6-phosphate (ManNAc-6-P) to N-acetylglucosamine-6-phosphate (GlcNAc-6-P).</text>
</comment>
<dbReference type="AlphaFoldDB" id="A0A4Y8PTQ2"/>
<keyword evidence="6 7" id="KW-0119">Carbohydrate metabolism</keyword>
<gene>
    <name evidence="7" type="primary">nanE</name>
    <name evidence="8" type="ORF">B5M42_20840</name>
</gene>
<evidence type="ECO:0000256" key="6">
    <source>
        <dbReference type="ARBA" id="ARBA00023277"/>
    </source>
</evidence>
<dbReference type="CDD" id="cd04729">
    <property type="entry name" value="NanE"/>
    <property type="match status" value="1"/>
</dbReference>
<comment type="pathway">
    <text evidence="3 7">Amino-sugar metabolism; N-acetylneuraminate degradation; D-fructose 6-phosphate from N-acetylneuraminate: step 3/5.</text>
</comment>
<dbReference type="SUPFAM" id="SSF51366">
    <property type="entry name" value="Ribulose-phoshate binding barrel"/>
    <property type="match status" value="1"/>
</dbReference>
<dbReference type="PANTHER" id="PTHR36204">
    <property type="entry name" value="N-ACETYLMANNOSAMINE-6-PHOSPHATE 2-EPIMERASE-RELATED"/>
    <property type="match status" value="1"/>
</dbReference>
<dbReference type="GO" id="GO:0005975">
    <property type="term" value="P:carbohydrate metabolic process"/>
    <property type="evidence" value="ECO:0007669"/>
    <property type="project" value="UniProtKB-UniRule"/>
</dbReference>
<dbReference type="GO" id="GO:0006053">
    <property type="term" value="P:N-acetylmannosamine catabolic process"/>
    <property type="evidence" value="ECO:0007669"/>
    <property type="project" value="TreeGrafter"/>
</dbReference>
<comment type="caution">
    <text evidence="8">The sequence shown here is derived from an EMBL/GenBank/DDBJ whole genome shotgun (WGS) entry which is preliminary data.</text>
</comment>